<comment type="caution">
    <text evidence="1">The sequence shown here is derived from an EMBL/GenBank/DDBJ whole genome shotgun (WGS) entry which is preliminary data.</text>
</comment>
<dbReference type="EMBL" id="ACIJ02000016">
    <property type="protein sequence ID" value="EEX72441.1"/>
    <property type="molecule type" value="Genomic_DNA"/>
</dbReference>
<proteinExistence type="predicted"/>
<organism evidence="1 2">
    <name type="scientific">Alloprevotella tannerae ATCC 51259</name>
    <dbReference type="NCBI Taxonomy" id="626522"/>
    <lineage>
        <taxon>Bacteria</taxon>
        <taxon>Pseudomonadati</taxon>
        <taxon>Bacteroidota</taxon>
        <taxon>Bacteroidia</taxon>
        <taxon>Bacteroidales</taxon>
        <taxon>Prevotellaceae</taxon>
        <taxon>Alloprevotella</taxon>
    </lineage>
</organism>
<accession>C9LFC2</accession>
<dbReference type="STRING" id="626522.GCWU000325_00904"/>
<reference evidence="1" key="1">
    <citation type="submission" date="2009-09" db="EMBL/GenBank/DDBJ databases">
        <authorList>
            <person name="Weinstock G."/>
            <person name="Sodergren E."/>
            <person name="Clifton S."/>
            <person name="Fulton L."/>
            <person name="Fulton B."/>
            <person name="Courtney L."/>
            <person name="Fronick C."/>
            <person name="Harrison M."/>
            <person name="Strong C."/>
            <person name="Farmer C."/>
            <person name="Delahaunty K."/>
            <person name="Markovic C."/>
            <person name="Hall O."/>
            <person name="Minx P."/>
            <person name="Tomlinson C."/>
            <person name="Mitreva M."/>
            <person name="Nelson J."/>
            <person name="Hou S."/>
            <person name="Wollam A."/>
            <person name="Pepin K.H."/>
            <person name="Johnson M."/>
            <person name="Bhonagiri V."/>
            <person name="Nash W.E."/>
            <person name="Warren W."/>
            <person name="Chinwalla A."/>
            <person name="Mardis E.R."/>
            <person name="Wilson R.K."/>
        </authorList>
    </citation>
    <scope>NUCLEOTIDE SEQUENCE [LARGE SCALE GENOMIC DNA]</scope>
    <source>
        <strain evidence="1">ATCC 51259</strain>
    </source>
</reference>
<protein>
    <submittedName>
        <fullName evidence="1">Uncharacterized protein</fullName>
    </submittedName>
</protein>
<sequence length="84" mass="9586">MRRLFKLSVQQLNTILRFIAPHTCLSPRFTSSRCALKDIEVAHFNKNDAFSHLSTFIISNAFITPTSTTKAKAKCLFSHFTTYC</sequence>
<keyword evidence="2" id="KW-1185">Reference proteome</keyword>
<name>C9LFC2_9BACT</name>
<gene>
    <name evidence="1" type="ORF">GCWU000325_00904</name>
</gene>
<dbReference type="Proteomes" id="UP000003460">
    <property type="component" value="Unassembled WGS sequence"/>
</dbReference>
<dbReference type="AlphaFoldDB" id="C9LFC2"/>
<evidence type="ECO:0000313" key="1">
    <source>
        <dbReference type="EMBL" id="EEX72441.1"/>
    </source>
</evidence>
<evidence type="ECO:0000313" key="2">
    <source>
        <dbReference type="Proteomes" id="UP000003460"/>
    </source>
</evidence>
<dbReference type="HOGENOM" id="CLU_2524779_0_0_10"/>